<evidence type="ECO:0000313" key="3">
    <source>
        <dbReference type="Proteomes" id="UP000472271"/>
    </source>
</evidence>
<evidence type="ECO:0000313" key="2">
    <source>
        <dbReference type="Ensembl" id="ENSSORP00005053384.1"/>
    </source>
</evidence>
<feature type="transmembrane region" description="Helical" evidence="1">
    <location>
        <begin position="6"/>
        <end position="27"/>
    </location>
</feature>
<dbReference type="AlphaFoldDB" id="A0A673CJC2"/>
<reference evidence="2" key="1">
    <citation type="submission" date="2019-06" db="EMBL/GenBank/DDBJ databases">
        <authorList>
            <consortium name="Wellcome Sanger Institute Data Sharing"/>
        </authorList>
    </citation>
    <scope>NUCLEOTIDE SEQUENCE [LARGE SCALE GENOMIC DNA]</scope>
</reference>
<organism evidence="2 3">
    <name type="scientific">Sphaeramia orbicularis</name>
    <name type="common">orbiculate cardinalfish</name>
    <dbReference type="NCBI Taxonomy" id="375764"/>
    <lineage>
        <taxon>Eukaryota</taxon>
        <taxon>Metazoa</taxon>
        <taxon>Chordata</taxon>
        <taxon>Craniata</taxon>
        <taxon>Vertebrata</taxon>
        <taxon>Euteleostomi</taxon>
        <taxon>Actinopterygii</taxon>
        <taxon>Neopterygii</taxon>
        <taxon>Teleostei</taxon>
        <taxon>Neoteleostei</taxon>
        <taxon>Acanthomorphata</taxon>
        <taxon>Gobiaria</taxon>
        <taxon>Kurtiformes</taxon>
        <taxon>Apogonoidei</taxon>
        <taxon>Apogonidae</taxon>
        <taxon>Apogoninae</taxon>
        <taxon>Sphaeramia</taxon>
    </lineage>
</organism>
<keyword evidence="1" id="KW-1133">Transmembrane helix</keyword>
<keyword evidence="3" id="KW-1185">Reference proteome</keyword>
<dbReference type="Proteomes" id="UP000472271">
    <property type="component" value="Chromosome 17"/>
</dbReference>
<proteinExistence type="predicted"/>
<dbReference type="InParanoid" id="A0A673CJC2"/>
<reference evidence="2" key="3">
    <citation type="submission" date="2025-09" db="UniProtKB">
        <authorList>
            <consortium name="Ensembl"/>
        </authorList>
    </citation>
    <scope>IDENTIFICATION</scope>
</reference>
<protein>
    <submittedName>
        <fullName evidence="2">Uncharacterized protein</fullName>
    </submittedName>
</protein>
<name>A0A673CJC2_9TELE</name>
<sequence>MGLFYLLEVFIVIYSILFVFISSYLLFYPFTYPCFYTDEWWNTKHFLSRHDQVPAEQVLCVFCCNAKCSHSVCQTNLPTGINKLTSSWAETDQQTNQCISFMLSTERTCEKTFI</sequence>
<reference evidence="2" key="2">
    <citation type="submission" date="2025-08" db="UniProtKB">
        <authorList>
            <consortium name="Ensembl"/>
        </authorList>
    </citation>
    <scope>IDENTIFICATION</scope>
</reference>
<accession>A0A673CJC2</accession>
<evidence type="ECO:0000256" key="1">
    <source>
        <dbReference type="SAM" id="Phobius"/>
    </source>
</evidence>
<keyword evidence="1" id="KW-0472">Membrane</keyword>
<keyword evidence="1" id="KW-0812">Transmembrane</keyword>
<dbReference type="Ensembl" id="ENSSORT00005054639.1">
    <property type="protein sequence ID" value="ENSSORP00005053384.1"/>
    <property type="gene ID" value="ENSSORG00005024001.1"/>
</dbReference>